<evidence type="ECO:0000313" key="2">
    <source>
        <dbReference type="EMBL" id="KAK0654974.1"/>
    </source>
</evidence>
<gene>
    <name evidence="2" type="ORF">B0T16DRAFT_450721</name>
</gene>
<feature type="region of interest" description="Disordered" evidence="1">
    <location>
        <begin position="24"/>
        <end position="45"/>
    </location>
</feature>
<evidence type="ECO:0000313" key="3">
    <source>
        <dbReference type="Proteomes" id="UP001174936"/>
    </source>
</evidence>
<proteinExistence type="predicted"/>
<evidence type="ECO:0000256" key="1">
    <source>
        <dbReference type="SAM" id="MobiDB-lite"/>
    </source>
</evidence>
<dbReference type="EMBL" id="JAULSV010000001">
    <property type="protein sequence ID" value="KAK0654974.1"/>
    <property type="molecule type" value="Genomic_DNA"/>
</dbReference>
<comment type="caution">
    <text evidence="2">The sequence shown here is derived from an EMBL/GenBank/DDBJ whole genome shotgun (WGS) entry which is preliminary data.</text>
</comment>
<dbReference type="Proteomes" id="UP001174936">
    <property type="component" value="Unassembled WGS sequence"/>
</dbReference>
<accession>A0AA39YLV5</accession>
<organism evidence="2 3">
    <name type="scientific">Cercophora newfieldiana</name>
    <dbReference type="NCBI Taxonomy" id="92897"/>
    <lineage>
        <taxon>Eukaryota</taxon>
        <taxon>Fungi</taxon>
        <taxon>Dikarya</taxon>
        <taxon>Ascomycota</taxon>
        <taxon>Pezizomycotina</taxon>
        <taxon>Sordariomycetes</taxon>
        <taxon>Sordariomycetidae</taxon>
        <taxon>Sordariales</taxon>
        <taxon>Lasiosphaeriaceae</taxon>
        <taxon>Cercophora</taxon>
    </lineage>
</organism>
<dbReference type="AlphaFoldDB" id="A0AA39YLV5"/>
<reference evidence="2" key="1">
    <citation type="submission" date="2023-06" db="EMBL/GenBank/DDBJ databases">
        <title>Genome-scale phylogeny and comparative genomics of the fungal order Sordariales.</title>
        <authorList>
            <consortium name="Lawrence Berkeley National Laboratory"/>
            <person name="Hensen N."/>
            <person name="Bonometti L."/>
            <person name="Westerberg I."/>
            <person name="Brannstrom I.O."/>
            <person name="Guillou S."/>
            <person name="Cros-Aarteil S."/>
            <person name="Calhoun S."/>
            <person name="Haridas S."/>
            <person name="Kuo A."/>
            <person name="Mondo S."/>
            <person name="Pangilinan J."/>
            <person name="Riley R."/>
            <person name="Labutti K."/>
            <person name="Andreopoulos B."/>
            <person name="Lipzen A."/>
            <person name="Chen C."/>
            <person name="Yanf M."/>
            <person name="Daum C."/>
            <person name="Ng V."/>
            <person name="Clum A."/>
            <person name="Steindorff A."/>
            <person name="Ohm R."/>
            <person name="Martin F."/>
            <person name="Silar P."/>
            <person name="Natvig D."/>
            <person name="Lalanne C."/>
            <person name="Gautier V."/>
            <person name="Ament-Velasquez S.L."/>
            <person name="Kruys A."/>
            <person name="Hutchinson M.I."/>
            <person name="Powell A.J."/>
            <person name="Barry K."/>
            <person name="Miller A.N."/>
            <person name="Grigoriev I.V."/>
            <person name="Debuchy R."/>
            <person name="Gladieux P."/>
            <person name="Thoren M.H."/>
            <person name="Johannesson H."/>
        </authorList>
    </citation>
    <scope>NUCLEOTIDE SEQUENCE</scope>
    <source>
        <strain evidence="2">SMH2532-1</strain>
    </source>
</reference>
<sequence length="258" mass="29307">MLVPQGYDKHGRANAGYEATVRHPGMTSPLPIRAQRTPPAPLEPPTAVIVSREPRRRQILSLQPADISNAALEAAREILKRWELLYPLICSAMTGGKLNFQQWWRSAKLLAWHYGSQHGFDFSTPNRLGHASSSCVFRFQDEFPHRTHITGAGPVWGCTILVVMNERGAYTTHWWQNPSFESGLAYFRRDVIDFLWRGGADGNTGLREHAQPSATSDLEKQVARSTHRHENFQARFLRLQAWATLDNLSLQNHLRPHT</sequence>
<protein>
    <submittedName>
        <fullName evidence="2">Uncharacterized protein</fullName>
    </submittedName>
</protein>
<name>A0AA39YLV5_9PEZI</name>
<keyword evidence="3" id="KW-1185">Reference proteome</keyword>